<evidence type="ECO:0000313" key="4">
    <source>
        <dbReference type="EMBL" id="GIL48792.1"/>
    </source>
</evidence>
<dbReference type="SMART" id="SM00054">
    <property type="entry name" value="EFh"/>
    <property type="match status" value="2"/>
</dbReference>
<dbReference type="InterPro" id="IPR052603">
    <property type="entry name" value="EFCB6"/>
</dbReference>
<dbReference type="Pfam" id="PF13202">
    <property type="entry name" value="EF-hand_5"/>
    <property type="match status" value="2"/>
</dbReference>
<accession>A0A8J4AZP3</accession>
<dbReference type="InterPro" id="IPR018247">
    <property type="entry name" value="EF_Hand_1_Ca_BS"/>
</dbReference>
<keyword evidence="5" id="KW-1185">Reference proteome</keyword>
<feature type="compositionally biased region" description="Gly residues" evidence="2">
    <location>
        <begin position="144"/>
        <end position="153"/>
    </location>
</feature>
<gene>
    <name evidence="4" type="ORF">Vafri_5230</name>
</gene>
<feature type="domain" description="EF-hand" evidence="3">
    <location>
        <begin position="708"/>
        <end position="743"/>
    </location>
</feature>
<feature type="compositionally biased region" description="Low complexity" evidence="2">
    <location>
        <begin position="223"/>
        <end position="239"/>
    </location>
</feature>
<reference evidence="4" key="1">
    <citation type="journal article" date="2021" name="Proc. Natl. Acad. Sci. U.S.A.">
        <title>Three genomes in the algal genus Volvox reveal the fate of a haploid sex-determining region after a transition to homothallism.</title>
        <authorList>
            <person name="Yamamoto K."/>
            <person name="Hamaji T."/>
            <person name="Kawai-Toyooka H."/>
            <person name="Matsuzaki R."/>
            <person name="Takahashi F."/>
            <person name="Nishimura Y."/>
            <person name="Kawachi M."/>
            <person name="Noguchi H."/>
            <person name="Minakuchi Y."/>
            <person name="Umen J.G."/>
            <person name="Toyoda A."/>
            <person name="Nozaki H."/>
        </authorList>
    </citation>
    <scope>NUCLEOTIDE SEQUENCE</scope>
    <source>
        <strain evidence="4">NIES-3780</strain>
    </source>
</reference>
<evidence type="ECO:0000256" key="1">
    <source>
        <dbReference type="ARBA" id="ARBA00022837"/>
    </source>
</evidence>
<dbReference type="GO" id="GO:0005509">
    <property type="term" value="F:calcium ion binding"/>
    <property type="evidence" value="ECO:0007669"/>
    <property type="project" value="InterPro"/>
</dbReference>
<dbReference type="CDD" id="cd00051">
    <property type="entry name" value="EFh"/>
    <property type="match status" value="2"/>
</dbReference>
<feature type="domain" description="EF-hand" evidence="3">
    <location>
        <begin position="558"/>
        <end position="593"/>
    </location>
</feature>
<evidence type="ECO:0000256" key="2">
    <source>
        <dbReference type="SAM" id="MobiDB-lite"/>
    </source>
</evidence>
<feature type="region of interest" description="Disordered" evidence="2">
    <location>
        <begin position="139"/>
        <end position="165"/>
    </location>
</feature>
<evidence type="ECO:0000313" key="5">
    <source>
        <dbReference type="Proteomes" id="UP000747399"/>
    </source>
</evidence>
<feature type="region of interest" description="Disordered" evidence="2">
    <location>
        <begin position="72"/>
        <end position="115"/>
    </location>
</feature>
<organism evidence="4 5">
    <name type="scientific">Volvox africanus</name>
    <dbReference type="NCBI Taxonomy" id="51714"/>
    <lineage>
        <taxon>Eukaryota</taxon>
        <taxon>Viridiplantae</taxon>
        <taxon>Chlorophyta</taxon>
        <taxon>core chlorophytes</taxon>
        <taxon>Chlorophyceae</taxon>
        <taxon>CS clade</taxon>
        <taxon>Chlamydomonadales</taxon>
        <taxon>Volvocaceae</taxon>
        <taxon>Volvox</taxon>
    </lineage>
</organism>
<feature type="region of interest" description="Disordered" evidence="2">
    <location>
        <begin position="371"/>
        <end position="424"/>
    </location>
</feature>
<sequence>MSTLRPLTAFELFLQRRQQQAGTHDIRASEPRWTVNLPASTYVDSAHPLPLTASSAPGEVLPLQTAGAILTAAPPAPPRPLGLSAHRASQGRGVASSSSGADRPTSRQAFRRSAPDLIPQVVASLPSPRVTGMGIVDGQTAAVTGGGSGSGGGRPPPAPSTGASASTAVYGELATAAASLASAASKLARGSQGDRSVAVSYENLAQAAADLAASACMIRPLTSSASSGGSHGGATRRASNSIPTKPADMRSLGSLPRAVDPTASAPISTAAATAITIAEAGGFASAAAASAAAKSAMQQQPQQSQQPPSQHTVRPGTGSSALRRGVSVPRFPGYNPLVHLLESDMPLPGAAAAQRPSTSSPITHQLAETRASLQSSAGGNTTAASHLSRRHRRRSSSGPGTGFASHRQSSTDGSTTGPPFLHPGDVWRAPTYTMTLDGQYPPTCFGTVAGAAVAAAAVGNNREIWLNDQAGTGSVAPSGAPWHRSGGGGGGAPRRPGEALGSESQLADPHMLLAPYTDARLPEWTPPEGITTADMDQDEVDARYNKVLVALRERVYTRGAGRLAAAFRDLDRDGSGMLSRRDFTAVLQAMNLGPFGLVDDKVVDLMLTAVDGGGNGWRPLRVSYGDFVNALRFGTLPWRGNNRKLRHRLLADPDQPIGPPQTASGLPPYGIAYGNNSAGGAAAVAPATAAVAAAAAAAAAATVPRPSGRMGELRLAFRQVDHNADGVVEWAEFREALRRVGEQHRLQISDQQLLKIYQDADPDFSTGVDYEAFVAAYDGGRGVPDAAADRLPKPALISYTQGNGGGATAGVGNLSQPAAWNLSFQWRPQDLPRALPPPMTPMMPMAPMTSLMPLYDQLDQLRCTGSADGLPAVGGGSAGGGGLRVPQVRWQLDAGTGFGAASVAGIGIGAPGVGTGANGYRPEGLRDMHAGAEAVLRRLGSASAVGRASVRV</sequence>
<dbReference type="Gene3D" id="1.10.238.10">
    <property type="entry name" value="EF-hand"/>
    <property type="match status" value="2"/>
</dbReference>
<feature type="compositionally biased region" description="Polar residues" evidence="2">
    <location>
        <begin position="406"/>
        <end position="417"/>
    </location>
</feature>
<feature type="compositionally biased region" description="Polar residues" evidence="2">
    <location>
        <begin position="371"/>
        <end position="384"/>
    </location>
</feature>
<comment type="caution">
    <text evidence="4">The sequence shown here is derived from an EMBL/GenBank/DDBJ whole genome shotgun (WGS) entry which is preliminary data.</text>
</comment>
<proteinExistence type="predicted"/>
<dbReference type="AlphaFoldDB" id="A0A8J4AZP3"/>
<dbReference type="Proteomes" id="UP000747399">
    <property type="component" value="Unassembled WGS sequence"/>
</dbReference>
<protein>
    <recommendedName>
        <fullName evidence="3">EF-hand domain-containing protein</fullName>
    </recommendedName>
</protein>
<dbReference type="InterPro" id="IPR011992">
    <property type="entry name" value="EF-hand-dom_pair"/>
</dbReference>
<evidence type="ECO:0000259" key="3">
    <source>
        <dbReference type="PROSITE" id="PS50222"/>
    </source>
</evidence>
<dbReference type="PROSITE" id="PS00018">
    <property type="entry name" value="EF_HAND_1"/>
    <property type="match status" value="2"/>
</dbReference>
<dbReference type="SUPFAM" id="SSF47473">
    <property type="entry name" value="EF-hand"/>
    <property type="match status" value="1"/>
</dbReference>
<keyword evidence="1" id="KW-0106">Calcium</keyword>
<dbReference type="PANTHER" id="PTHR20875:SF0">
    <property type="entry name" value="GH12158P"/>
    <property type="match status" value="1"/>
</dbReference>
<dbReference type="EMBL" id="BNCO01000006">
    <property type="protein sequence ID" value="GIL48792.1"/>
    <property type="molecule type" value="Genomic_DNA"/>
</dbReference>
<feature type="region of interest" description="Disordered" evidence="2">
    <location>
        <begin position="223"/>
        <end position="257"/>
    </location>
</feature>
<feature type="region of interest" description="Disordered" evidence="2">
    <location>
        <begin position="294"/>
        <end position="329"/>
    </location>
</feature>
<feature type="region of interest" description="Disordered" evidence="2">
    <location>
        <begin position="470"/>
        <end position="504"/>
    </location>
</feature>
<name>A0A8J4AZP3_9CHLO</name>
<feature type="compositionally biased region" description="Low complexity" evidence="2">
    <location>
        <begin position="294"/>
        <end position="310"/>
    </location>
</feature>
<dbReference type="PANTHER" id="PTHR20875">
    <property type="entry name" value="EF-HAND CALCIUM-BINDING DOMAIN-CONTAINING PROTEIN 6-RELATED"/>
    <property type="match status" value="1"/>
</dbReference>
<dbReference type="PROSITE" id="PS50222">
    <property type="entry name" value="EF_HAND_2"/>
    <property type="match status" value="2"/>
</dbReference>
<dbReference type="InterPro" id="IPR002048">
    <property type="entry name" value="EF_hand_dom"/>
</dbReference>